<feature type="signal peptide" evidence="1">
    <location>
        <begin position="1"/>
        <end position="23"/>
    </location>
</feature>
<dbReference type="Proteomes" id="UP000001949">
    <property type="component" value="Unassembled WGS sequence"/>
</dbReference>
<gene>
    <name evidence="2" type="ordered locus">TP01_0621</name>
</gene>
<dbReference type="EMBL" id="AAGK01000001">
    <property type="protein sequence ID" value="EAN33859.1"/>
    <property type="molecule type" value="Genomic_DNA"/>
</dbReference>
<sequence>MFTHHVLIIFLAGILCKNGNVWAEDLDLKYVINSGFSINTTTNNGLIYTEISSNTQKHITRVKNGVDPLWEEEDGQFCMSVTVVSSSKLDDSLVSIEILKSEGFVTFYYNKMGNLYLRIDKDVYDKKIKDMEIVSNSNTSNNVENGAKNDVNDVLTQFDSTDNSFSNSAVTSKHPDHTVPSDNINDSFDDILENYNQMADKHETKSRNVNELEVPSRRILNILALENNDRISYEYELNDGIPSLIVEVLKPQNKRISVVSENEALIWEASGSERLLTVSAHSFYGEYRLVEVIYTSDGSDNISSYYKKYDNQWVQCDSKDFEDSYIDMKSKIEIIGSVVLDVSAQPNSDEFYLKHENSELLKATTFFPLTGYHLKKVIDSGKEVWKSGSKRSTAVTLITNTNPDISVNLLKIEITNDEKDSVKYFMKDNSGNYIPINKQTYNQIIKNPQSYTNQPDDQFLNTDFTNSNIPNPNSVNHINPLNHLNTKKLGMELDILNHDSKYVLQGSRKGIDFKTYLPYEGRFFHSVKLDSFFIWRAQNGQSSSFVRVFFPSATPRLGFINIDITHTTTNTTDNPVSTSGSPNNSDIVTRYFVDDYGIWKFVEFDVFSNHFDFYLQNAVPTPETSGGSQIQTSLKEADPLSFFIFDINIDQNQ</sequence>
<accession>Q4N849</accession>
<comment type="caution">
    <text evidence="2">The sequence shown here is derived from an EMBL/GenBank/DDBJ whole genome shotgun (WGS) entry which is preliminary data.</text>
</comment>
<evidence type="ECO:0000313" key="3">
    <source>
        <dbReference type="Proteomes" id="UP000001949"/>
    </source>
</evidence>
<proteinExistence type="predicted"/>
<dbReference type="Pfam" id="PF04385">
    <property type="entry name" value="FAINT"/>
    <property type="match status" value="2"/>
</dbReference>
<protein>
    <submittedName>
        <fullName evidence="2">TashAT2 protein, putative</fullName>
    </submittedName>
</protein>
<dbReference type="VEuPathDB" id="PiroplasmaDB:TpMuguga_01g00621"/>
<keyword evidence="1" id="KW-0732">Signal</keyword>
<organism evidence="2 3">
    <name type="scientific">Theileria parva</name>
    <name type="common">East coast fever infection agent</name>
    <dbReference type="NCBI Taxonomy" id="5875"/>
    <lineage>
        <taxon>Eukaryota</taxon>
        <taxon>Sar</taxon>
        <taxon>Alveolata</taxon>
        <taxon>Apicomplexa</taxon>
        <taxon>Aconoidasida</taxon>
        <taxon>Piroplasmida</taxon>
        <taxon>Theileriidae</taxon>
        <taxon>Theileria</taxon>
    </lineage>
</organism>
<dbReference type="KEGG" id="tpv:TP01_0621"/>
<dbReference type="AlphaFoldDB" id="Q4N849"/>
<dbReference type="InParanoid" id="Q4N849"/>
<dbReference type="RefSeq" id="XP_766142.1">
    <property type="nucleotide sequence ID" value="XM_761049.1"/>
</dbReference>
<name>Q4N849_THEPA</name>
<evidence type="ECO:0000256" key="1">
    <source>
        <dbReference type="SAM" id="SignalP"/>
    </source>
</evidence>
<dbReference type="InterPro" id="IPR007480">
    <property type="entry name" value="DUF529"/>
</dbReference>
<dbReference type="GeneID" id="3503542"/>
<keyword evidence="3" id="KW-1185">Reference proteome</keyword>
<evidence type="ECO:0000313" key="2">
    <source>
        <dbReference type="EMBL" id="EAN33859.1"/>
    </source>
</evidence>
<dbReference type="eggNOG" id="ENOG502RSZP">
    <property type="taxonomic scope" value="Eukaryota"/>
</dbReference>
<reference evidence="2 3" key="1">
    <citation type="journal article" date="2005" name="Science">
        <title>Genome sequence of Theileria parva, a bovine pathogen that transforms lymphocytes.</title>
        <authorList>
            <person name="Gardner M.J."/>
            <person name="Bishop R."/>
            <person name="Shah T."/>
            <person name="de Villiers E.P."/>
            <person name="Carlton J.M."/>
            <person name="Hall N."/>
            <person name="Ren Q."/>
            <person name="Paulsen I.T."/>
            <person name="Pain A."/>
            <person name="Berriman M."/>
            <person name="Wilson R.J.M."/>
            <person name="Sato S."/>
            <person name="Ralph S.A."/>
            <person name="Mann D.J."/>
            <person name="Xiong Z."/>
            <person name="Shallom S.J."/>
            <person name="Weidman J."/>
            <person name="Jiang L."/>
            <person name="Lynn J."/>
            <person name="Weaver B."/>
            <person name="Shoaibi A."/>
            <person name="Domingo A.R."/>
            <person name="Wasawo D."/>
            <person name="Crabtree J."/>
            <person name="Wortman J.R."/>
            <person name="Haas B."/>
            <person name="Angiuoli S.V."/>
            <person name="Creasy T.H."/>
            <person name="Lu C."/>
            <person name="Suh B."/>
            <person name="Silva J.C."/>
            <person name="Utterback T.R."/>
            <person name="Feldblyum T.V."/>
            <person name="Pertea M."/>
            <person name="Allen J."/>
            <person name="Nierman W.C."/>
            <person name="Taracha E.L.N."/>
            <person name="Salzberg S.L."/>
            <person name="White O.R."/>
            <person name="Fitzhugh H.A."/>
            <person name="Morzaria S."/>
            <person name="Venter J.C."/>
            <person name="Fraser C.M."/>
            <person name="Nene V."/>
        </authorList>
    </citation>
    <scope>NUCLEOTIDE SEQUENCE [LARGE SCALE GENOMIC DNA]</scope>
    <source>
        <strain evidence="2 3">Muguga</strain>
    </source>
</reference>
<dbReference type="STRING" id="5875.Q4N849"/>
<feature type="chain" id="PRO_5004240845" evidence="1">
    <location>
        <begin position="24"/>
        <end position="653"/>
    </location>
</feature>
<dbReference type="OMA" id="KYFMKDN"/>